<sequence>MVRLLVAFAVVVVLVGLFLVLRPDPRAAGSRERTFEVFVEDGGMVPRELRVGEGDRVTLEVGADEPVELHIHGHGVELDAGPGGGAVVAFKAGLTGRFGIENHRSGREVGTLVVGPR</sequence>
<dbReference type="AlphaFoldDB" id="A0A6G8QCC4"/>
<evidence type="ECO:0000313" key="2">
    <source>
        <dbReference type="Proteomes" id="UP000501452"/>
    </source>
</evidence>
<dbReference type="InterPro" id="IPR008972">
    <property type="entry name" value="Cupredoxin"/>
</dbReference>
<dbReference type="KEGG" id="rub:GBA63_16630"/>
<proteinExistence type="predicted"/>
<keyword evidence="2" id="KW-1185">Reference proteome</keyword>
<dbReference type="Proteomes" id="UP000501452">
    <property type="component" value="Chromosome"/>
</dbReference>
<reference evidence="1 2" key="1">
    <citation type="submission" date="2019-10" db="EMBL/GenBank/DDBJ databases">
        <title>Rubrobacter sp nov SCSIO 52090 isolated from a deep-sea sediment in the South China Sea.</title>
        <authorList>
            <person name="Chen R.W."/>
        </authorList>
    </citation>
    <scope>NUCLEOTIDE SEQUENCE [LARGE SCALE GENOMIC DNA]</scope>
    <source>
        <strain evidence="1 2">SCSIO 52909</strain>
    </source>
</reference>
<evidence type="ECO:0008006" key="3">
    <source>
        <dbReference type="Google" id="ProtNLM"/>
    </source>
</evidence>
<dbReference type="SUPFAM" id="SSF49503">
    <property type="entry name" value="Cupredoxins"/>
    <property type="match status" value="1"/>
</dbReference>
<name>A0A6G8QCC4_9ACTN</name>
<evidence type="ECO:0000313" key="1">
    <source>
        <dbReference type="EMBL" id="QIN84088.1"/>
    </source>
</evidence>
<protein>
    <recommendedName>
        <fullName evidence="3">EfeO-type cupredoxin-like domain-containing protein</fullName>
    </recommendedName>
</protein>
<organism evidence="1 2">
    <name type="scientific">Rubrobacter tropicus</name>
    <dbReference type="NCBI Taxonomy" id="2653851"/>
    <lineage>
        <taxon>Bacteria</taxon>
        <taxon>Bacillati</taxon>
        <taxon>Actinomycetota</taxon>
        <taxon>Rubrobacteria</taxon>
        <taxon>Rubrobacterales</taxon>
        <taxon>Rubrobacteraceae</taxon>
        <taxon>Rubrobacter</taxon>
    </lineage>
</organism>
<accession>A0A6G8QCC4</accession>
<dbReference type="Gene3D" id="2.60.40.420">
    <property type="entry name" value="Cupredoxins - blue copper proteins"/>
    <property type="match status" value="1"/>
</dbReference>
<dbReference type="EMBL" id="CP045119">
    <property type="protein sequence ID" value="QIN84088.1"/>
    <property type="molecule type" value="Genomic_DNA"/>
</dbReference>
<dbReference type="RefSeq" id="WP_166177938.1">
    <property type="nucleotide sequence ID" value="NZ_CP045119.1"/>
</dbReference>
<gene>
    <name evidence="1" type="ORF">GBA63_16630</name>
</gene>